<organism evidence="7 8">
    <name type="scientific">Sphaerosporella brunnea</name>
    <dbReference type="NCBI Taxonomy" id="1250544"/>
    <lineage>
        <taxon>Eukaryota</taxon>
        <taxon>Fungi</taxon>
        <taxon>Dikarya</taxon>
        <taxon>Ascomycota</taxon>
        <taxon>Pezizomycotina</taxon>
        <taxon>Pezizomycetes</taxon>
        <taxon>Pezizales</taxon>
        <taxon>Pyronemataceae</taxon>
        <taxon>Sphaerosporella</taxon>
    </lineage>
</organism>
<gene>
    <name evidence="7" type="ORF">FN846DRAFT_895874</name>
</gene>
<dbReference type="PANTHER" id="PTHR47338">
    <property type="entry name" value="ZN(II)2CYS6 TRANSCRIPTION FACTOR (EUROFUNG)-RELATED"/>
    <property type="match status" value="1"/>
</dbReference>
<evidence type="ECO:0000313" key="8">
    <source>
        <dbReference type="Proteomes" id="UP000326924"/>
    </source>
</evidence>
<reference evidence="7 8" key="1">
    <citation type="submission" date="2019-09" db="EMBL/GenBank/DDBJ databases">
        <title>Draft genome of the ectomycorrhizal ascomycete Sphaerosporella brunnea.</title>
        <authorList>
            <consortium name="DOE Joint Genome Institute"/>
            <person name="Benucci G.M."/>
            <person name="Marozzi G."/>
            <person name="Antonielli L."/>
            <person name="Sanchez S."/>
            <person name="Marco P."/>
            <person name="Wang X."/>
            <person name="Falini L.B."/>
            <person name="Barry K."/>
            <person name="Haridas S."/>
            <person name="Lipzen A."/>
            <person name="Labutti K."/>
            <person name="Grigoriev I.V."/>
            <person name="Murat C."/>
            <person name="Martin F."/>
            <person name="Albertini E."/>
            <person name="Donnini D."/>
            <person name="Bonito G."/>
        </authorList>
    </citation>
    <scope>NUCLEOTIDE SEQUENCE [LARGE SCALE GENOMIC DNA]</scope>
    <source>
        <strain evidence="7 8">Sb_GMNB300</strain>
    </source>
</reference>
<dbReference type="OrthoDB" id="5370478at2759"/>
<dbReference type="InParanoid" id="A0A5J5EEU1"/>
<feature type="compositionally biased region" description="Basic and acidic residues" evidence="6">
    <location>
        <begin position="374"/>
        <end position="402"/>
    </location>
</feature>
<evidence type="ECO:0000256" key="5">
    <source>
        <dbReference type="ARBA" id="ARBA00023242"/>
    </source>
</evidence>
<evidence type="ECO:0000256" key="2">
    <source>
        <dbReference type="ARBA" id="ARBA00022723"/>
    </source>
</evidence>
<dbReference type="InterPro" id="IPR050815">
    <property type="entry name" value="TF_fung"/>
</dbReference>
<keyword evidence="4" id="KW-0804">Transcription</keyword>
<dbReference type="GO" id="GO:0000981">
    <property type="term" value="F:DNA-binding transcription factor activity, RNA polymerase II-specific"/>
    <property type="evidence" value="ECO:0007669"/>
    <property type="project" value="InterPro"/>
</dbReference>
<evidence type="ECO:0000313" key="7">
    <source>
        <dbReference type="EMBL" id="KAA8893557.1"/>
    </source>
</evidence>
<keyword evidence="8" id="KW-1185">Reference proteome</keyword>
<evidence type="ECO:0000256" key="6">
    <source>
        <dbReference type="SAM" id="MobiDB-lite"/>
    </source>
</evidence>
<evidence type="ECO:0008006" key="9">
    <source>
        <dbReference type="Google" id="ProtNLM"/>
    </source>
</evidence>
<accession>A0A5J5EEU1</accession>
<dbReference type="PANTHER" id="PTHR47338:SF5">
    <property type="entry name" value="ZN(II)2CYS6 TRANSCRIPTION FACTOR (EUROFUNG)"/>
    <property type="match status" value="1"/>
</dbReference>
<feature type="compositionally biased region" description="Polar residues" evidence="6">
    <location>
        <begin position="405"/>
        <end position="417"/>
    </location>
</feature>
<dbReference type="EMBL" id="VXIS01000426">
    <property type="protein sequence ID" value="KAA8893557.1"/>
    <property type="molecule type" value="Genomic_DNA"/>
</dbReference>
<dbReference type="AlphaFoldDB" id="A0A5J5EEU1"/>
<dbReference type="GO" id="GO:0005634">
    <property type="term" value="C:nucleus"/>
    <property type="evidence" value="ECO:0007669"/>
    <property type="project" value="UniProtKB-SubCell"/>
</dbReference>
<keyword evidence="2" id="KW-0479">Metal-binding</keyword>
<keyword evidence="5" id="KW-0539">Nucleus</keyword>
<dbReference type="Proteomes" id="UP000326924">
    <property type="component" value="Unassembled WGS sequence"/>
</dbReference>
<name>A0A5J5EEU1_9PEZI</name>
<feature type="region of interest" description="Disordered" evidence="6">
    <location>
        <begin position="364"/>
        <end position="417"/>
    </location>
</feature>
<protein>
    <recommendedName>
        <fullName evidence="9">Transcription factor domain-containing protein</fullName>
    </recommendedName>
</protein>
<keyword evidence="3" id="KW-0805">Transcription regulation</keyword>
<sequence length="417" mass="46117">MQEKNERHSGFGTHVSVHSWICPTWGQIQLWTETTDNARPMSPNSNYHRLSTALDAFVDSLPHQLEFSPNTLQVHFSTRSSSSYAVLHITLFLARLTLERKCLPDLPFLSPLPLGPADMPNPTSPEEERFYAESAERYLISARDLVTLISSLEEWNARIESPFIIAALERAARAGLYVHNFPWMDRRGCLTGISRISEAEPLGTGEETRKAMEFISSLKARWGCANESMAKLMDMQACLHERTEGFIRQDPHDGRILADKMSRIALTEERNKLFSMLMPPTPKAGPATIVSSHGRGPSSDVDTLLLAATGGQLQEPVIASGGSERWMAVNTPMPTAPTQVQHPVQPKAEEGGLDALAGFAAQQGKIGNGQDNYGPRDVEMGDAGIKKEENQGKPADDWRRMDNGVPTSKWTMNPIES</sequence>
<dbReference type="GO" id="GO:0046872">
    <property type="term" value="F:metal ion binding"/>
    <property type="evidence" value="ECO:0007669"/>
    <property type="project" value="UniProtKB-KW"/>
</dbReference>
<proteinExistence type="predicted"/>
<evidence type="ECO:0000256" key="4">
    <source>
        <dbReference type="ARBA" id="ARBA00023163"/>
    </source>
</evidence>
<comment type="caution">
    <text evidence="7">The sequence shown here is derived from an EMBL/GenBank/DDBJ whole genome shotgun (WGS) entry which is preliminary data.</text>
</comment>
<evidence type="ECO:0000256" key="1">
    <source>
        <dbReference type="ARBA" id="ARBA00004123"/>
    </source>
</evidence>
<evidence type="ECO:0000256" key="3">
    <source>
        <dbReference type="ARBA" id="ARBA00023015"/>
    </source>
</evidence>
<comment type="subcellular location">
    <subcellularLocation>
        <location evidence="1">Nucleus</location>
    </subcellularLocation>
</comment>